<comment type="caution">
    <text evidence="14">The sequence shown here is derived from an EMBL/GenBank/DDBJ whole genome shotgun (WGS) entry which is preliminary data.</text>
</comment>
<evidence type="ECO:0000256" key="1">
    <source>
        <dbReference type="ARBA" id="ARBA00001933"/>
    </source>
</evidence>
<proteinExistence type="inferred from homology"/>
<evidence type="ECO:0000256" key="3">
    <source>
        <dbReference type="ARBA" id="ARBA00004733"/>
    </source>
</evidence>
<keyword evidence="10 12" id="KW-0456">Lyase</keyword>
<keyword evidence="6 12" id="KW-0028">Amino-acid biosynthesis</keyword>
<feature type="modified residue" description="N6-(pyridoxal phosphate)lysine" evidence="12">
    <location>
        <position position="100"/>
    </location>
</feature>
<dbReference type="InterPro" id="IPR036052">
    <property type="entry name" value="TrpB-like_PALP_sf"/>
</dbReference>
<protein>
    <recommendedName>
        <fullName evidence="12">Tryptophan synthase beta chain</fullName>
        <ecNumber evidence="12">4.2.1.20</ecNumber>
    </recommendedName>
</protein>
<keyword evidence="8 12" id="KW-0663">Pyridoxal phosphate</keyword>
<dbReference type="Proteomes" id="UP000598488">
    <property type="component" value="Unassembled WGS sequence"/>
</dbReference>
<comment type="similarity">
    <text evidence="4 12">Belongs to the TrpB family.</text>
</comment>
<keyword evidence="9 12" id="KW-0057">Aromatic amino acid biosynthesis</keyword>
<comment type="cofactor">
    <cofactor evidence="1 12">
        <name>pyridoxal 5'-phosphate</name>
        <dbReference type="ChEBI" id="CHEBI:597326"/>
    </cofactor>
</comment>
<evidence type="ECO:0000256" key="4">
    <source>
        <dbReference type="ARBA" id="ARBA00009982"/>
    </source>
</evidence>
<comment type="subunit">
    <text evidence="5 12">Tetramer of two alpha and two beta chains.</text>
</comment>
<evidence type="ECO:0000256" key="10">
    <source>
        <dbReference type="ARBA" id="ARBA00023239"/>
    </source>
</evidence>
<evidence type="ECO:0000256" key="2">
    <source>
        <dbReference type="ARBA" id="ARBA00002786"/>
    </source>
</evidence>
<dbReference type="GO" id="GO:0004834">
    <property type="term" value="F:tryptophan synthase activity"/>
    <property type="evidence" value="ECO:0007669"/>
    <property type="project" value="UniProtKB-EC"/>
</dbReference>
<dbReference type="Pfam" id="PF00291">
    <property type="entry name" value="PALP"/>
    <property type="match status" value="1"/>
</dbReference>
<dbReference type="PANTHER" id="PTHR48077:SF3">
    <property type="entry name" value="TRYPTOPHAN SYNTHASE"/>
    <property type="match status" value="1"/>
</dbReference>
<keyword evidence="7 12" id="KW-0822">Tryptophan biosynthesis</keyword>
<evidence type="ECO:0000259" key="13">
    <source>
        <dbReference type="Pfam" id="PF00291"/>
    </source>
</evidence>
<evidence type="ECO:0000256" key="6">
    <source>
        <dbReference type="ARBA" id="ARBA00022605"/>
    </source>
</evidence>
<dbReference type="PANTHER" id="PTHR48077">
    <property type="entry name" value="TRYPTOPHAN SYNTHASE-RELATED"/>
    <property type="match status" value="1"/>
</dbReference>
<dbReference type="SUPFAM" id="SSF53686">
    <property type="entry name" value="Tryptophan synthase beta subunit-like PLP-dependent enzymes"/>
    <property type="match status" value="1"/>
</dbReference>
<dbReference type="PROSITE" id="PS00168">
    <property type="entry name" value="TRP_SYNTHASE_BETA"/>
    <property type="match status" value="1"/>
</dbReference>
<dbReference type="EC" id="4.2.1.20" evidence="12"/>
<comment type="function">
    <text evidence="2 12">The beta subunit is responsible for the synthesis of L-tryptophan from indole and L-serine.</text>
</comment>
<sequence length="407" mass="43973">MELNVDKSKISLNLPDEHGRFGQFGGVFVSETLMSALEDLAEVYETLSNDPEFQAAFDKDLAHYVGRPSPLYFAERLTEKVGGAKIYLKREDLNHTGAHKINNTIGQALLAKHMGKPNIIAETGAGQHGVASATVAARLGLKCKVFMGSEDIRRQALNVYRMKLLGAEVIPVESGTKTLKDALNEAMRYWVSNVDDTFYIIGTAAGPHPYPKLVRDFQAVIGRETKAQCLEQEGRLPDAVVACVGGGSNAIGMFYPFIEDESVAMYGVEAGGDGIETGRHAAPLSAGRPGVLHGNRTYVMADEDGQILGTHSISAGLDYPGVGPEHSWLKDVGRANYVAINDDEAMHGFRELTRLEGIMPALESSHAVAYGMKLAATMEKDKIVVINVSGRGDKDIHTVAEIDGLEM</sequence>
<dbReference type="InterPro" id="IPR023026">
    <property type="entry name" value="Trp_synth_beta/beta-like"/>
</dbReference>
<evidence type="ECO:0000313" key="14">
    <source>
        <dbReference type="EMBL" id="MBJ7552228.1"/>
    </source>
</evidence>
<dbReference type="HAMAP" id="MF_00133">
    <property type="entry name" value="Trp_synth_beta"/>
    <property type="match status" value="1"/>
</dbReference>
<comment type="catalytic activity">
    <reaction evidence="11 12">
        <text>(1S,2R)-1-C-(indol-3-yl)glycerol 3-phosphate + L-serine = D-glyceraldehyde 3-phosphate + L-tryptophan + H2O</text>
        <dbReference type="Rhea" id="RHEA:10532"/>
        <dbReference type="ChEBI" id="CHEBI:15377"/>
        <dbReference type="ChEBI" id="CHEBI:33384"/>
        <dbReference type="ChEBI" id="CHEBI:57912"/>
        <dbReference type="ChEBI" id="CHEBI:58866"/>
        <dbReference type="ChEBI" id="CHEBI:59776"/>
        <dbReference type="EC" id="4.2.1.20"/>
    </reaction>
</comment>
<name>A0ABS0ZFN8_9GAMM</name>
<evidence type="ECO:0000313" key="15">
    <source>
        <dbReference type="Proteomes" id="UP000598488"/>
    </source>
</evidence>
<evidence type="ECO:0000256" key="7">
    <source>
        <dbReference type="ARBA" id="ARBA00022822"/>
    </source>
</evidence>
<dbReference type="InterPro" id="IPR006654">
    <property type="entry name" value="Trp_synth_beta"/>
</dbReference>
<evidence type="ECO:0000256" key="8">
    <source>
        <dbReference type="ARBA" id="ARBA00022898"/>
    </source>
</evidence>
<dbReference type="Gene3D" id="3.40.50.1100">
    <property type="match status" value="2"/>
</dbReference>
<accession>A0ABS0ZFN8</accession>
<dbReference type="PIRSF" id="PIRSF001413">
    <property type="entry name" value="Trp_syn_beta"/>
    <property type="match status" value="1"/>
</dbReference>
<evidence type="ECO:0000256" key="9">
    <source>
        <dbReference type="ARBA" id="ARBA00023141"/>
    </source>
</evidence>
<evidence type="ECO:0000256" key="11">
    <source>
        <dbReference type="ARBA" id="ARBA00049047"/>
    </source>
</evidence>
<evidence type="ECO:0000256" key="12">
    <source>
        <dbReference type="HAMAP-Rule" id="MF_00133"/>
    </source>
</evidence>
<evidence type="ECO:0000256" key="5">
    <source>
        <dbReference type="ARBA" id="ARBA00011270"/>
    </source>
</evidence>
<dbReference type="InterPro" id="IPR001926">
    <property type="entry name" value="TrpB-like_PALP"/>
</dbReference>
<feature type="domain" description="Tryptophan synthase beta chain-like PALP" evidence="13">
    <location>
        <begin position="66"/>
        <end position="390"/>
    </location>
</feature>
<reference evidence="14 15" key="1">
    <citation type="submission" date="2020-12" db="EMBL/GenBank/DDBJ databases">
        <title>Comparative genome analysis of fungal antagonists Marinomonas ostreistagni 398 and M. spartinae 468.</title>
        <authorList>
            <person name="Fields J.L."/>
            <person name="Mavrodi O.V."/>
            <person name="Biber P.D."/>
            <person name="Indest K.J."/>
            <person name="Mavrodi D.V."/>
        </authorList>
    </citation>
    <scope>NUCLEOTIDE SEQUENCE [LARGE SCALE GENOMIC DNA]</scope>
    <source>
        <strain evidence="14 15">USM7</strain>
    </source>
</reference>
<dbReference type="EMBL" id="JAEMUH010000017">
    <property type="protein sequence ID" value="MBJ7552228.1"/>
    <property type="molecule type" value="Genomic_DNA"/>
</dbReference>
<dbReference type="CDD" id="cd06446">
    <property type="entry name" value="Trp-synth_B"/>
    <property type="match status" value="1"/>
</dbReference>
<comment type="pathway">
    <text evidence="3 12">Amino-acid biosynthesis; L-tryptophan biosynthesis; L-tryptophan from chorismate: step 5/5.</text>
</comment>
<keyword evidence="15" id="KW-1185">Reference proteome</keyword>
<organism evidence="14 15">
    <name type="scientific">Marinomonas ostreistagni</name>
    <dbReference type="NCBI Taxonomy" id="359209"/>
    <lineage>
        <taxon>Bacteria</taxon>
        <taxon>Pseudomonadati</taxon>
        <taxon>Pseudomonadota</taxon>
        <taxon>Gammaproteobacteria</taxon>
        <taxon>Oceanospirillales</taxon>
        <taxon>Oceanospirillaceae</taxon>
        <taxon>Marinomonas</taxon>
    </lineage>
</organism>
<gene>
    <name evidence="12 14" type="primary">trpB</name>
    <name evidence="14" type="ORF">JHD44_16170</name>
</gene>
<dbReference type="InterPro" id="IPR006653">
    <property type="entry name" value="Trp_synth_b_CS"/>
</dbReference>
<dbReference type="NCBIfam" id="TIGR00263">
    <property type="entry name" value="trpB"/>
    <property type="match status" value="1"/>
</dbReference>